<dbReference type="InterPro" id="IPR029063">
    <property type="entry name" value="SAM-dependent_MTases_sf"/>
</dbReference>
<dbReference type="CDD" id="cd02440">
    <property type="entry name" value="AdoMet_MTases"/>
    <property type="match status" value="1"/>
</dbReference>
<dbReference type="AlphaFoldDB" id="A0A6N8G0D5"/>
<dbReference type="EMBL" id="NAPY01000043">
    <property type="protein sequence ID" value="MUL38569.1"/>
    <property type="molecule type" value="Genomic_DNA"/>
</dbReference>
<feature type="signal peptide" evidence="1">
    <location>
        <begin position="1"/>
        <end position="29"/>
    </location>
</feature>
<keyword evidence="4" id="KW-1185">Reference proteome</keyword>
<dbReference type="GO" id="GO:0008168">
    <property type="term" value="F:methyltransferase activity"/>
    <property type="evidence" value="ECO:0007669"/>
    <property type="project" value="UniProtKB-KW"/>
</dbReference>
<dbReference type="Pfam" id="PF13847">
    <property type="entry name" value="Methyltransf_31"/>
    <property type="match status" value="1"/>
</dbReference>
<dbReference type="GO" id="GO:0032259">
    <property type="term" value="P:methylation"/>
    <property type="evidence" value="ECO:0007669"/>
    <property type="project" value="UniProtKB-KW"/>
</dbReference>
<accession>A0A6N8G0D5</accession>
<feature type="domain" description="Methyltransferase" evidence="2">
    <location>
        <begin position="96"/>
        <end position="232"/>
    </location>
</feature>
<dbReference type="PROSITE" id="PS51257">
    <property type="entry name" value="PROKAR_LIPOPROTEIN"/>
    <property type="match status" value="1"/>
</dbReference>
<evidence type="ECO:0000256" key="1">
    <source>
        <dbReference type="SAM" id="SignalP"/>
    </source>
</evidence>
<evidence type="ECO:0000259" key="2">
    <source>
        <dbReference type="Pfam" id="PF13847"/>
    </source>
</evidence>
<keyword evidence="1" id="KW-0732">Signal</keyword>
<protein>
    <submittedName>
        <fullName evidence="3">SAM-dependent methyltransferase</fullName>
    </submittedName>
</protein>
<dbReference type="Proteomes" id="UP000441797">
    <property type="component" value="Unassembled WGS sequence"/>
</dbReference>
<name>A0A6N8G0D5_9CHRO</name>
<evidence type="ECO:0000313" key="4">
    <source>
        <dbReference type="Proteomes" id="UP000441797"/>
    </source>
</evidence>
<dbReference type="Gene3D" id="3.40.50.150">
    <property type="entry name" value="Vaccinia Virus protein VP39"/>
    <property type="match status" value="1"/>
</dbReference>
<dbReference type="RefSeq" id="WP_105221697.1">
    <property type="nucleotide sequence ID" value="NZ_CAWNSU010000109.1"/>
</dbReference>
<sequence length="254" mass="28556">MFWNQLKLKIFQLYILVCCTVLMSCTTLAATPSVDNSQNYQYHTIHSPDGIGKFYQGREIAKVMGHTEALLLERPSREEEQPQKVLDALELQTTDVVADIGAGTGYFSFRMAQKLPDGKVLAVDIQPEMLDIIEFLKKDTGITNVETILGSITNPNLPESSIDLALMVDAYHEFSYPYEVMQGITKALKPGGKVVLVEYRKENPFIPIKGLHKMTQNQVKKEMALVGLQWQKAENILPSQHIMIFIKPLATANQ</sequence>
<evidence type="ECO:0000313" key="3">
    <source>
        <dbReference type="EMBL" id="MUL38569.1"/>
    </source>
</evidence>
<dbReference type="PANTHER" id="PTHR43591">
    <property type="entry name" value="METHYLTRANSFERASE"/>
    <property type="match status" value="1"/>
</dbReference>
<comment type="caution">
    <text evidence="3">The sequence shown here is derived from an EMBL/GenBank/DDBJ whole genome shotgun (WGS) entry which is preliminary data.</text>
</comment>
<keyword evidence="3" id="KW-0808">Transferase</keyword>
<proteinExistence type="predicted"/>
<gene>
    <name evidence="3" type="ORF">BWI75_20135</name>
</gene>
<feature type="chain" id="PRO_5026824568" evidence="1">
    <location>
        <begin position="30"/>
        <end position="254"/>
    </location>
</feature>
<keyword evidence="3" id="KW-0489">Methyltransferase</keyword>
<dbReference type="InterPro" id="IPR025714">
    <property type="entry name" value="Methyltranfer_dom"/>
</dbReference>
<dbReference type="OrthoDB" id="9784101at2"/>
<organism evidence="3 4">
    <name type="scientific">Gloeocapsopsis dulcis AAB1 = 1H9</name>
    <dbReference type="NCBI Taxonomy" id="1433147"/>
    <lineage>
        <taxon>Bacteria</taxon>
        <taxon>Bacillati</taxon>
        <taxon>Cyanobacteriota</taxon>
        <taxon>Cyanophyceae</taxon>
        <taxon>Oscillatoriophycideae</taxon>
        <taxon>Chroococcales</taxon>
        <taxon>Chroococcaceae</taxon>
        <taxon>Gloeocapsopsis</taxon>
        <taxon>Gloeocapsopsis dulcis</taxon>
    </lineage>
</organism>
<reference evidence="3 4" key="1">
    <citation type="journal article" date="2019" name="Front. Microbiol.">
        <title>Genomic Features for Desiccation Tolerance and Sugar Biosynthesis in the Extremophile Gloeocapsopsis sp. UTEX B3054.</title>
        <authorList>
            <person name="Urrejola C."/>
            <person name="Alcorta J."/>
            <person name="Salas L."/>
            <person name="Vasquez M."/>
            <person name="Polz M.F."/>
            <person name="Vicuna R."/>
            <person name="Diez B."/>
        </authorList>
    </citation>
    <scope>NUCLEOTIDE SEQUENCE [LARGE SCALE GENOMIC DNA]</scope>
    <source>
        <strain evidence="3 4">1H9</strain>
    </source>
</reference>
<dbReference type="SUPFAM" id="SSF53335">
    <property type="entry name" value="S-adenosyl-L-methionine-dependent methyltransferases"/>
    <property type="match status" value="1"/>
</dbReference>